<organism evidence="2 3">
    <name type="scientific">Luteibacter phage vB_LflM-Pluto</name>
    <dbReference type="NCBI Taxonomy" id="2948611"/>
    <lineage>
        <taxon>Viruses</taxon>
        <taxon>Duplodnaviria</taxon>
        <taxon>Heunggongvirae</taxon>
        <taxon>Uroviricota</taxon>
        <taxon>Caudoviricetes</taxon>
        <taxon>Lindbergviridae</taxon>
        <taxon>Plutovirus</taxon>
        <taxon>Plutovirus pluto</taxon>
    </lineage>
</organism>
<protein>
    <submittedName>
        <fullName evidence="2">Uncharacterized protein</fullName>
    </submittedName>
</protein>
<feature type="region of interest" description="Disordered" evidence="1">
    <location>
        <begin position="165"/>
        <end position="221"/>
    </location>
</feature>
<dbReference type="Proteomes" id="UP001056883">
    <property type="component" value="Segment"/>
</dbReference>
<evidence type="ECO:0000256" key="1">
    <source>
        <dbReference type="SAM" id="MobiDB-lite"/>
    </source>
</evidence>
<feature type="region of interest" description="Disordered" evidence="1">
    <location>
        <begin position="235"/>
        <end position="260"/>
    </location>
</feature>
<feature type="region of interest" description="Disordered" evidence="1">
    <location>
        <begin position="123"/>
        <end position="142"/>
    </location>
</feature>
<feature type="compositionally biased region" description="Basic and acidic residues" evidence="1">
    <location>
        <begin position="165"/>
        <end position="176"/>
    </location>
</feature>
<sequence length="260" mass="29742">MKTNSHTYMKEHDPTARQGEGETKRQFSARIQRAATEHGIALACAKRELHYHRITALSKHPDIDKRGSSAFEEMREINLDILIARDSGIHAYRLANDPYYAEAVANRHKREADMQRRKIERMRIADQKKADKRDAALQRKKARDALLADRAAERERLRIKREGVAAEERVRRETEARLAASARRHGRTPPSAIRKRRPSPSSAAKATATQPKSRLTPLERAAVKERLDRIARAQVESGLQRRAERAARLAQDTDQQRNGQ</sequence>
<evidence type="ECO:0000313" key="2">
    <source>
        <dbReference type="EMBL" id="USN16376.1"/>
    </source>
</evidence>
<name>A0A9E7SLZ3_9CAUD</name>
<gene>
    <name evidence="2" type="ORF">PLUTO_00600</name>
</gene>
<dbReference type="EMBL" id="ON529861">
    <property type="protein sequence ID" value="USN16376.1"/>
    <property type="molecule type" value="Genomic_DNA"/>
</dbReference>
<feature type="compositionally biased region" description="Basic residues" evidence="1">
    <location>
        <begin position="182"/>
        <end position="198"/>
    </location>
</feature>
<accession>A0A9E7SLZ3</accession>
<feature type="region of interest" description="Disordered" evidence="1">
    <location>
        <begin position="1"/>
        <end position="25"/>
    </location>
</feature>
<evidence type="ECO:0000313" key="3">
    <source>
        <dbReference type="Proteomes" id="UP001056883"/>
    </source>
</evidence>
<proteinExistence type="predicted"/>
<reference evidence="2" key="1">
    <citation type="submission" date="2022-05" db="EMBL/GenBank/DDBJ databases">
        <authorList>
            <person name="Friedrich I."/>
            <person name="Poehlein A."/>
            <person name="Schneider D."/>
            <person name="Hertel R."/>
            <person name="Daniel R."/>
        </authorList>
    </citation>
    <scope>NUCLEOTIDE SEQUENCE</scope>
</reference>
<feature type="compositionally biased region" description="Basic and acidic residues" evidence="1">
    <location>
        <begin position="8"/>
        <end position="25"/>
    </location>
</feature>
<keyword evidence="3" id="KW-1185">Reference proteome</keyword>
<feature type="compositionally biased region" description="Low complexity" evidence="1">
    <location>
        <begin position="199"/>
        <end position="213"/>
    </location>
</feature>